<reference evidence="1 2" key="1">
    <citation type="submission" date="2015-09" db="EMBL/GenBank/DDBJ databases">
        <title>Draft genome of the scarab beetle Oryctes borbonicus.</title>
        <authorList>
            <person name="Meyer J.M."/>
            <person name="Markov G.V."/>
            <person name="Baskaran P."/>
            <person name="Herrmann M."/>
            <person name="Sommer R.J."/>
            <person name="Roedelsperger C."/>
        </authorList>
    </citation>
    <scope>NUCLEOTIDE SEQUENCE [LARGE SCALE GENOMIC DNA]</scope>
    <source>
        <strain evidence="1">OB123</strain>
        <tissue evidence="1">Whole animal</tissue>
    </source>
</reference>
<evidence type="ECO:0000313" key="1">
    <source>
        <dbReference type="EMBL" id="KRT78421.1"/>
    </source>
</evidence>
<accession>A0A0T6AU55</accession>
<dbReference type="AlphaFoldDB" id="A0A0T6AU55"/>
<feature type="non-terminal residue" evidence="1">
    <location>
        <position position="180"/>
    </location>
</feature>
<dbReference type="Gene3D" id="3.80.10.10">
    <property type="entry name" value="Ribonuclease Inhibitor"/>
    <property type="match status" value="1"/>
</dbReference>
<dbReference type="OrthoDB" id="9974792at2759"/>
<sequence>MILINTTKLQYQLLHVGVFLNLEVLMISPQNLGSDAIELIGYTKLKHLHIVQNKYSPDDIMVKPIADKVWKTCRKNNPDLKVHLRIESTKRKALVWQPGAPVKSIIFDSPEIGVENDSAMTIVEIYKNDIAVFGHFNLPKVDKSKSFHERADSTLLLLCRLCPKLTTLIITEWISTTTLL</sequence>
<dbReference type="InterPro" id="IPR032675">
    <property type="entry name" value="LRR_dom_sf"/>
</dbReference>
<keyword evidence="2" id="KW-1185">Reference proteome</keyword>
<name>A0A0T6AU55_9SCAR</name>
<gene>
    <name evidence="1" type="ORF">AMK59_7417</name>
</gene>
<comment type="caution">
    <text evidence="1">The sequence shown here is derived from an EMBL/GenBank/DDBJ whole genome shotgun (WGS) entry which is preliminary data.</text>
</comment>
<organism evidence="1 2">
    <name type="scientific">Oryctes borbonicus</name>
    <dbReference type="NCBI Taxonomy" id="1629725"/>
    <lineage>
        <taxon>Eukaryota</taxon>
        <taxon>Metazoa</taxon>
        <taxon>Ecdysozoa</taxon>
        <taxon>Arthropoda</taxon>
        <taxon>Hexapoda</taxon>
        <taxon>Insecta</taxon>
        <taxon>Pterygota</taxon>
        <taxon>Neoptera</taxon>
        <taxon>Endopterygota</taxon>
        <taxon>Coleoptera</taxon>
        <taxon>Polyphaga</taxon>
        <taxon>Scarabaeiformia</taxon>
        <taxon>Scarabaeidae</taxon>
        <taxon>Dynastinae</taxon>
        <taxon>Oryctes</taxon>
    </lineage>
</organism>
<dbReference type="Proteomes" id="UP000051574">
    <property type="component" value="Unassembled WGS sequence"/>
</dbReference>
<evidence type="ECO:0000313" key="2">
    <source>
        <dbReference type="Proteomes" id="UP000051574"/>
    </source>
</evidence>
<proteinExistence type="predicted"/>
<dbReference type="PANTHER" id="PTHR20872:SF1">
    <property type="entry name" value="F-BOX DOMAIN-CONTAINING PROTEIN"/>
    <property type="match status" value="1"/>
</dbReference>
<dbReference type="EMBL" id="LJIG01022845">
    <property type="protein sequence ID" value="KRT78421.1"/>
    <property type="molecule type" value="Genomic_DNA"/>
</dbReference>
<protein>
    <submittedName>
        <fullName evidence="1">Uncharacterized protein</fullName>
    </submittedName>
</protein>
<dbReference type="PANTHER" id="PTHR20872">
    <property type="match status" value="1"/>
</dbReference>